<dbReference type="RefSeq" id="WP_013283189.1">
    <property type="nucleotide sequence ID" value="NC_014390.1"/>
</dbReference>
<dbReference type="InterPro" id="IPR000868">
    <property type="entry name" value="Isochorismatase-like_dom"/>
</dbReference>
<accession>E0S559</accession>
<evidence type="ECO:0000313" key="5">
    <source>
        <dbReference type="Proteomes" id="UP000001299"/>
    </source>
</evidence>
<sequence length="150" mass="16948">MSLALIVIDIQEKYMDKYDMGLVDRVNARIREAEKSGMEVIYVMNSGKNEHDPEYKLADKLFLVSNCIYEKHFPSAFTSERFVGLLDSKSIREIELIGIDGSSCVAKTALDGVKKGYDVTVNLNCVSSINDKIFNETIKRMAEEGIKIIR</sequence>
<proteinExistence type="inferred from homology"/>
<dbReference type="Proteomes" id="UP000001299">
    <property type="component" value="Plasmid pCY186"/>
</dbReference>
<reference evidence="4 5" key="1">
    <citation type="journal article" date="2010" name="PLoS ONE">
        <title>The glycobiome of the rumen bacterium Butyrivibrio proteoclasticus B316(T) highlights adaptation to a polysaccharide-rich environment.</title>
        <authorList>
            <person name="Kelly W.J."/>
            <person name="Leahy S.C."/>
            <person name="Altermann E."/>
            <person name="Yeoman C.J."/>
            <person name="Dunne J.C."/>
            <person name="Kong Z."/>
            <person name="Pacheco D.M."/>
            <person name="Li D."/>
            <person name="Noel S.J."/>
            <person name="Moon C.D."/>
            <person name="Cookson A.L."/>
            <person name="Attwood G.T."/>
        </authorList>
    </citation>
    <scope>NUCLEOTIDE SEQUENCE [LARGE SCALE GENOMIC DNA]</scope>
    <source>
        <strain evidence="5">ATCC 51982 / DSM 14932 / B316</strain>
        <plasmid evidence="5">Plasmid pCY186</plasmid>
    </source>
</reference>
<protein>
    <recommendedName>
        <fullName evidence="3">Isochorismatase-like domain-containing protein</fullName>
    </recommendedName>
</protein>
<dbReference type="CDD" id="cd00431">
    <property type="entry name" value="cysteine_hydrolases"/>
    <property type="match status" value="1"/>
</dbReference>
<keyword evidence="5" id="KW-1185">Reference proteome</keyword>
<evidence type="ECO:0000256" key="2">
    <source>
        <dbReference type="ARBA" id="ARBA00022801"/>
    </source>
</evidence>
<dbReference type="Pfam" id="PF00857">
    <property type="entry name" value="Isochorismatase"/>
    <property type="match status" value="1"/>
</dbReference>
<dbReference type="HOGENOM" id="CLU_109238_1_0_9"/>
<keyword evidence="4" id="KW-0614">Plasmid</keyword>
<dbReference type="AlphaFoldDB" id="E0S559"/>
<dbReference type="SUPFAM" id="SSF52499">
    <property type="entry name" value="Isochorismatase-like hydrolases"/>
    <property type="match status" value="1"/>
</dbReference>
<organism evidence="4 5">
    <name type="scientific">Butyrivibrio proteoclasticus (strain ATCC 51982 / DSM 14932 / B316)</name>
    <name type="common">Clostridium proteoclasticum</name>
    <dbReference type="NCBI Taxonomy" id="515622"/>
    <lineage>
        <taxon>Bacteria</taxon>
        <taxon>Bacillati</taxon>
        <taxon>Bacillota</taxon>
        <taxon>Clostridia</taxon>
        <taxon>Lachnospirales</taxon>
        <taxon>Lachnospiraceae</taxon>
        <taxon>Butyrivibrio</taxon>
    </lineage>
</organism>
<dbReference type="PANTHER" id="PTHR43540">
    <property type="entry name" value="PEROXYUREIDOACRYLATE/UREIDOACRYLATE AMIDOHYDROLASE-RELATED"/>
    <property type="match status" value="1"/>
</dbReference>
<dbReference type="Gene3D" id="3.40.50.850">
    <property type="entry name" value="Isochorismatase-like"/>
    <property type="match status" value="1"/>
</dbReference>
<evidence type="ECO:0000256" key="1">
    <source>
        <dbReference type="ARBA" id="ARBA00006336"/>
    </source>
</evidence>
<dbReference type="EMBL" id="CP001813">
    <property type="protein sequence ID" value="ADL36541.1"/>
    <property type="molecule type" value="Genomic_DNA"/>
</dbReference>
<keyword evidence="2" id="KW-0378">Hydrolase</keyword>
<dbReference type="InterPro" id="IPR036380">
    <property type="entry name" value="Isochorismatase-like_sf"/>
</dbReference>
<geneLocation type="plasmid" evidence="4 5">
    <name>pCY186</name>
</geneLocation>
<name>E0S559_BUTPB</name>
<dbReference type="eggNOG" id="COG1335">
    <property type="taxonomic scope" value="Bacteria"/>
</dbReference>
<dbReference type="PANTHER" id="PTHR43540:SF1">
    <property type="entry name" value="ISOCHORISMATASE HYDROLASE"/>
    <property type="match status" value="1"/>
</dbReference>
<feature type="domain" description="Isochorismatase-like" evidence="3">
    <location>
        <begin position="4"/>
        <end position="149"/>
    </location>
</feature>
<evidence type="ECO:0000259" key="3">
    <source>
        <dbReference type="Pfam" id="PF00857"/>
    </source>
</evidence>
<dbReference type="GO" id="GO:0016787">
    <property type="term" value="F:hydrolase activity"/>
    <property type="evidence" value="ECO:0007669"/>
    <property type="project" value="UniProtKB-KW"/>
</dbReference>
<dbReference type="InterPro" id="IPR050272">
    <property type="entry name" value="Isochorismatase-like_hydrls"/>
</dbReference>
<comment type="similarity">
    <text evidence="1">Belongs to the isochorismatase family.</text>
</comment>
<gene>
    <name evidence="4" type="ordered locus">bpr_IV177</name>
</gene>
<evidence type="ECO:0000313" key="4">
    <source>
        <dbReference type="EMBL" id="ADL36541.1"/>
    </source>
</evidence>
<dbReference type="KEGG" id="bpb:bpr_IV177"/>